<dbReference type="EMBL" id="JANBUW010001219">
    <property type="protein sequence ID" value="KAJ2844015.1"/>
    <property type="molecule type" value="Genomic_DNA"/>
</dbReference>
<keyword evidence="3" id="KW-1185">Reference proteome</keyword>
<feature type="compositionally biased region" description="Low complexity" evidence="1">
    <location>
        <begin position="1"/>
        <end position="24"/>
    </location>
</feature>
<feature type="compositionally biased region" description="Polar residues" evidence="1">
    <location>
        <begin position="410"/>
        <end position="423"/>
    </location>
</feature>
<dbReference type="Gene3D" id="3.90.190.10">
    <property type="entry name" value="Protein tyrosine phosphatase superfamily"/>
    <property type="match status" value="1"/>
</dbReference>
<accession>A0A9W8LWR0</accession>
<dbReference type="AlphaFoldDB" id="A0A9W8LWR0"/>
<feature type="compositionally biased region" description="Low complexity" evidence="1">
    <location>
        <begin position="151"/>
        <end position="160"/>
    </location>
</feature>
<dbReference type="Proteomes" id="UP001139887">
    <property type="component" value="Unassembled WGS sequence"/>
</dbReference>
<evidence type="ECO:0000313" key="2">
    <source>
        <dbReference type="EMBL" id="KAJ2844015.1"/>
    </source>
</evidence>
<feature type="region of interest" description="Disordered" evidence="1">
    <location>
        <begin position="1"/>
        <end position="46"/>
    </location>
</feature>
<reference evidence="2" key="1">
    <citation type="submission" date="2022-07" db="EMBL/GenBank/DDBJ databases">
        <title>Phylogenomic reconstructions and comparative analyses of Kickxellomycotina fungi.</title>
        <authorList>
            <person name="Reynolds N.K."/>
            <person name="Stajich J.E."/>
            <person name="Barry K."/>
            <person name="Grigoriev I.V."/>
            <person name="Crous P."/>
            <person name="Smith M.E."/>
        </authorList>
    </citation>
    <scope>NUCLEOTIDE SEQUENCE</scope>
    <source>
        <strain evidence="2">NRRL 1566</strain>
    </source>
</reference>
<proteinExistence type="predicted"/>
<feature type="compositionally biased region" description="Polar residues" evidence="1">
    <location>
        <begin position="227"/>
        <end position="248"/>
    </location>
</feature>
<comment type="caution">
    <text evidence="2">The sequence shown here is derived from an EMBL/GenBank/DDBJ whole genome shotgun (WGS) entry which is preliminary data.</text>
</comment>
<feature type="region of interest" description="Disordered" evidence="1">
    <location>
        <begin position="395"/>
        <end position="423"/>
    </location>
</feature>
<dbReference type="OrthoDB" id="6058203at2759"/>
<name>A0A9W8LWR0_9FUNG</name>
<gene>
    <name evidence="2" type="ORF">IWW36_005345</name>
</gene>
<feature type="region of interest" description="Disordered" evidence="1">
    <location>
        <begin position="149"/>
        <end position="170"/>
    </location>
</feature>
<sequence length="423" mass="45599">MFTGQVPQALQSQSSQSSLPSHQHTPMDIRTPEEEMGESSNRRSLSFWNEKPPEALHEDRVFMVVSRFRELRITMVQTIKQFVFCHEALAWVALGAGPRPLDHVMDRRLVAEWNRKNHPEISEADRTDITYLMRGRQEMVQAMLNSEIGGSSKSSANASSTGPGVSGTASVGRASIDVVSGMGDCMDIDPEDGSAVVKRSNTVGPSRRWLLGSLFKSSKGGSDSENSDSLSAPTSRVASRQQDLAQPEQQRRQPSVPPHIASSLSSGPRLGLASRSVSSQAPIAEEEADSEHAGHGQGASTAVVAEPMQAAQAGKTPFERPRLPIPTHPLPPPPALGTCAARESSEDDYFGMAFSQVESPVHLISTESNPRELPLAQDWRSMLGRLDAAGEIVARRRRGGPVESPRSPQPFMSSSALASPGAQ</sequence>
<feature type="region of interest" description="Disordered" evidence="1">
    <location>
        <begin position="216"/>
        <end position="337"/>
    </location>
</feature>
<protein>
    <submittedName>
        <fullName evidence="2">Uncharacterized protein</fullName>
    </submittedName>
</protein>
<feature type="compositionally biased region" description="Pro residues" evidence="1">
    <location>
        <begin position="323"/>
        <end position="335"/>
    </location>
</feature>
<evidence type="ECO:0000313" key="3">
    <source>
        <dbReference type="Proteomes" id="UP001139887"/>
    </source>
</evidence>
<evidence type="ECO:0000256" key="1">
    <source>
        <dbReference type="SAM" id="MobiDB-lite"/>
    </source>
</evidence>
<organism evidence="2 3">
    <name type="scientific">Coemansia brasiliensis</name>
    <dbReference type="NCBI Taxonomy" id="2650707"/>
    <lineage>
        <taxon>Eukaryota</taxon>
        <taxon>Fungi</taxon>
        <taxon>Fungi incertae sedis</taxon>
        <taxon>Zoopagomycota</taxon>
        <taxon>Kickxellomycotina</taxon>
        <taxon>Kickxellomycetes</taxon>
        <taxon>Kickxellales</taxon>
        <taxon>Kickxellaceae</taxon>
        <taxon>Coemansia</taxon>
    </lineage>
</organism>
<dbReference type="InterPro" id="IPR029021">
    <property type="entry name" value="Prot-tyrosine_phosphatase-like"/>
</dbReference>